<name>X1FB35_9ZZZZ</name>
<accession>X1FB35</accession>
<dbReference type="AlphaFoldDB" id="X1FB35"/>
<dbReference type="EMBL" id="BARU01007165">
    <property type="protein sequence ID" value="GAH42172.1"/>
    <property type="molecule type" value="Genomic_DNA"/>
</dbReference>
<evidence type="ECO:0008006" key="2">
    <source>
        <dbReference type="Google" id="ProtNLM"/>
    </source>
</evidence>
<reference evidence="1" key="1">
    <citation type="journal article" date="2014" name="Front. Microbiol.">
        <title>High frequency of phylogenetically diverse reductive dehalogenase-homologous genes in deep subseafloor sedimentary metagenomes.</title>
        <authorList>
            <person name="Kawai M."/>
            <person name="Futagami T."/>
            <person name="Toyoda A."/>
            <person name="Takaki Y."/>
            <person name="Nishi S."/>
            <person name="Hori S."/>
            <person name="Arai W."/>
            <person name="Tsubouchi T."/>
            <person name="Morono Y."/>
            <person name="Uchiyama I."/>
            <person name="Ito T."/>
            <person name="Fujiyama A."/>
            <person name="Inagaki F."/>
            <person name="Takami H."/>
        </authorList>
    </citation>
    <scope>NUCLEOTIDE SEQUENCE</scope>
    <source>
        <strain evidence="1">Expedition CK06-06</strain>
    </source>
</reference>
<evidence type="ECO:0000313" key="1">
    <source>
        <dbReference type="EMBL" id="GAH42172.1"/>
    </source>
</evidence>
<protein>
    <recommendedName>
        <fullName evidence="2">MYM-type domain-containing protein</fullName>
    </recommendedName>
</protein>
<gene>
    <name evidence="1" type="ORF">S03H2_14126</name>
</gene>
<comment type="caution">
    <text evidence="1">The sequence shown here is derived from an EMBL/GenBank/DDBJ whole genome shotgun (WGS) entry which is preliminary data.</text>
</comment>
<sequence>SNPSQPLPGPGIMPSMILCMYCRMPINGTPPVSEEEGELVYWEGDKETILEPARELNFCSNRCAWQYRMSTHKQMGMTGKQAREHLIKFHSLTEPGKR</sequence>
<organism evidence="1">
    <name type="scientific">marine sediment metagenome</name>
    <dbReference type="NCBI Taxonomy" id="412755"/>
    <lineage>
        <taxon>unclassified sequences</taxon>
        <taxon>metagenomes</taxon>
        <taxon>ecological metagenomes</taxon>
    </lineage>
</organism>
<proteinExistence type="predicted"/>
<feature type="non-terminal residue" evidence="1">
    <location>
        <position position="1"/>
    </location>
</feature>